<dbReference type="PANTHER" id="PTHR35936:SF17">
    <property type="entry name" value="ARGININE-BINDING EXTRACELLULAR PROTEIN ARTP"/>
    <property type="match status" value="1"/>
</dbReference>
<dbReference type="SMART" id="SM00062">
    <property type="entry name" value="PBPb"/>
    <property type="match status" value="1"/>
</dbReference>
<organism evidence="5 6">
    <name type="scientific">Chitinimonas prasina</name>
    <dbReference type="NCBI Taxonomy" id="1434937"/>
    <lineage>
        <taxon>Bacteria</taxon>
        <taxon>Pseudomonadati</taxon>
        <taxon>Pseudomonadota</taxon>
        <taxon>Betaproteobacteria</taxon>
        <taxon>Neisseriales</taxon>
        <taxon>Chitinibacteraceae</taxon>
        <taxon>Chitinimonas</taxon>
    </lineage>
</organism>
<gene>
    <name evidence="5" type="ORF">GCM10007907_18020</name>
</gene>
<dbReference type="InterPro" id="IPR001638">
    <property type="entry name" value="Solute-binding_3/MltF_N"/>
</dbReference>
<keyword evidence="6" id="KW-1185">Reference proteome</keyword>
<evidence type="ECO:0000259" key="4">
    <source>
        <dbReference type="SMART" id="SM00079"/>
    </source>
</evidence>
<evidence type="ECO:0000256" key="2">
    <source>
        <dbReference type="SAM" id="SignalP"/>
    </source>
</evidence>
<proteinExistence type="predicted"/>
<name>A0ABQ5YEW2_9NEIS</name>
<dbReference type="SUPFAM" id="SSF53850">
    <property type="entry name" value="Periplasmic binding protein-like II"/>
    <property type="match status" value="1"/>
</dbReference>
<dbReference type="Gene3D" id="3.40.190.10">
    <property type="entry name" value="Periplasmic binding protein-like II"/>
    <property type="match status" value="2"/>
</dbReference>
<feature type="domain" description="Ionotropic glutamate receptor C-terminal" evidence="4">
    <location>
        <begin position="23"/>
        <end position="252"/>
    </location>
</feature>
<feature type="chain" id="PRO_5046653291" evidence="2">
    <location>
        <begin position="22"/>
        <end position="255"/>
    </location>
</feature>
<evidence type="ECO:0000256" key="1">
    <source>
        <dbReference type="ARBA" id="ARBA00022729"/>
    </source>
</evidence>
<feature type="domain" description="Solute-binding protein family 3/N-terminal" evidence="3">
    <location>
        <begin position="23"/>
        <end position="253"/>
    </location>
</feature>
<protein>
    <submittedName>
        <fullName evidence="5">ABC transporter substrate-binding protein</fullName>
    </submittedName>
</protein>
<dbReference type="PANTHER" id="PTHR35936">
    <property type="entry name" value="MEMBRANE-BOUND LYTIC MUREIN TRANSGLYCOSYLASE F"/>
    <property type="match status" value="1"/>
</dbReference>
<dbReference type="Pfam" id="PF00497">
    <property type="entry name" value="SBP_bac_3"/>
    <property type="match status" value="1"/>
</dbReference>
<dbReference type="Proteomes" id="UP001156706">
    <property type="component" value="Unassembled WGS sequence"/>
</dbReference>
<evidence type="ECO:0000313" key="6">
    <source>
        <dbReference type="Proteomes" id="UP001156706"/>
    </source>
</evidence>
<dbReference type="InterPro" id="IPR001320">
    <property type="entry name" value="Iontro_rcpt_C"/>
</dbReference>
<keyword evidence="1 2" id="KW-0732">Signal</keyword>
<feature type="signal peptide" evidence="2">
    <location>
        <begin position="1"/>
        <end position="21"/>
    </location>
</feature>
<comment type="caution">
    <text evidence="5">The sequence shown here is derived from an EMBL/GenBank/DDBJ whole genome shotgun (WGS) entry which is preliminary data.</text>
</comment>
<dbReference type="RefSeq" id="WP_284196130.1">
    <property type="nucleotide sequence ID" value="NZ_BSOG01000002.1"/>
</dbReference>
<dbReference type="SMART" id="SM00079">
    <property type="entry name" value="PBPe"/>
    <property type="match status" value="1"/>
</dbReference>
<evidence type="ECO:0000259" key="3">
    <source>
        <dbReference type="SMART" id="SM00062"/>
    </source>
</evidence>
<evidence type="ECO:0000313" key="5">
    <source>
        <dbReference type="EMBL" id="GLR13012.1"/>
    </source>
</evidence>
<sequence>MKSLRLLLPVLLLAIFSTAQAEEVRIAIEGKYPPFSDVDAKGNLKGFDIDISLALCKEMKVECKLVKVDWDDLIPALQEKKVDAAVAMMSITEERKKQVDFTDRYANTPAFFFAKNKRVPYVFITPKRVAKLKIGVQADTTYDRYLTAKYSATSPITRYKNADEMYDGLSRNEVDMVMDDVVAGYYGFLQTPKGQGFELVGSSVVDPKFFGEGQGIALRKGNTALKSRLNTALATILENGVYQEIQRKYFIFNIY</sequence>
<dbReference type="EMBL" id="BSOG01000002">
    <property type="protein sequence ID" value="GLR13012.1"/>
    <property type="molecule type" value="Genomic_DNA"/>
</dbReference>
<accession>A0ABQ5YEW2</accession>
<reference evidence="6" key="1">
    <citation type="journal article" date="2019" name="Int. J. Syst. Evol. Microbiol.">
        <title>The Global Catalogue of Microorganisms (GCM) 10K type strain sequencing project: providing services to taxonomists for standard genome sequencing and annotation.</title>
        <authorList>
            <consortium name="The Broad Institute Genomics Platform"/>
            <consortium name="The Broad Institute Genome Sequencing Center for Infectious Disease"/>
            <person name="Wu L."/>
            <person name="Ma J."/>
        </authorList>
    </citation>
    <scope>NUCLEOTIDE SEQUENCE [LARGE SCALE GENOMIC DNA]</scope>
    <source>
        <strain evidence="6">NBRC 110044</strain>
    </source>
</reference>